<dbReference type="EMBL" id="BAABFT010000014">
    <property type="protein sequence ID" value="GAA4334480.1"/>
    <property type="molecule type" value="Genomic_DNA"/>
</dbReference>
<evidence type="ECO:0000313" key="2">
    <source>
        <dbReference type="EMBL" id="GAA4334480.1"/>
    </source>
</evidence>
<evidence type="ECO:0000256" key="1">
    <source>
        <dbReference type="SAM" id="SignalP"/>
    </source>
</evidence>
<dbReference type="RefSeq" id="WP_345213132.1">
    <property type="nucleotide sequence ID" value="NZ_BAABFT010000014.1"/>
</dbReference>
<proteinExistence type="predicted"/>
<gene>
    <name evidence="2" type="ORF">GCM10023149_41870</name>
</gene>
<dbReference type="InterPro" id="IPR008969">
    <property type="entry name" value="CarboxyPept-like_regulatory"/>
</dbReference>
<organism evidence="2 3">
    <name type="scientific">Mucilaginibacter gynuensis</name>
    <dbReference type="NCBI Taxonomy" id="1302236"/>
    <lineage>
        <taxon>Bacteria</taxon>
        <taxon>Pseudomonadati</taxon>
        <taxon>Bacteroidota</taxon>
        <taxon>Sphingobacteriia</taxon>
        <taxon>Sphingobacteriales</taxon>
        <taxon>Sphingobacteriaceae</taxon>
        <taxon>Mucilaginibacter</taxon>
    </lineage>
</organism>
<evidence type="ECO:0008006" key="4">
    <source>
        <dbReference type="Google" id="ProtNLM"/>
    </source>
</evidence>
<dbReference type="SUPFAM" id="SSF49464">
    <property type="entry name" value="Carboxypeptidase regulatory domain-like"/>
    <property type="match status" value="1"/>
</dbReference>
<evidence type="ECO:0000313" key="3">
    <source>
        <dbReference type="Proteomes" id="UP001500582"/>
    </source>
</evidence>
<dbReference type="Proteomes" id="UP001500582">
    <property type="component" value="Unassembled WGS sequence"/>
</dbReference>
<protein>
    <recommendedName>
        <fullName evidence="4">Carboxypeptidase-like protein</fullName>
    </recommendedName>
</protein>
<feature type="chain" id="PRO_5046534837" description="Carboxypeptidase-like protein" evidence="1">
    <location>
        <begin position="25"/>
        <end position="253"/>
    </location>
</feature>
<name>A0ABP8H557_9SPHI</name>
<keyword evidence="1" id="KW-0732">Signal</keyword>
<accession>A0ABP8H557</accession>
<comment type="caution">
    <text evidence="2">The sequence shown here is derived from an EMBL/GenBank/DDBJ whole genome shotgun (WGS) entry which is preliminary data.</text>
</comment>
<keyword evidence="3" id="KW-1185">Reference proteome</keyword>
<reference evidence="3" key="1">
    <citation type="journal article" date="2019" name="Int. J. Syst. Evol. Microbiol.">
        <title>The Global Catalogue of Microorganisms (GCM) 10K type strain sequencing project: providing services to taxonomists for standard genome sequencing and annotation.</title>
        <authorList>
            <consortium name="The Broad Institute Genomics Platform"/>
            <consortium name="The Broad Institute Genome Sequencing Center for Infectious Disease"/>
            <person name="Wu L."/>
            <person name="Ma J."/>
        </authorList>
    </citation>
    <scope>NUCLEOTIDE SEQUENCE [LARGE SCALE GENOMIC DNA]</scope>
    <source>
        <strain evidence="3">JCM 17705</strain>
    </source>
</reference>
<sequence length="253" mass="28334">MKIKISTTLLTLLCMLGLPGLTRAQSIQGVIYKKGASIRVAQALVTNKRTQTIMMSDELGIFSIPAATGDTLLVTKKSYGSEEVVVAGKNDIAIYLSPEIELKGLSVKAQTKQQELAEVMRSYRGKGVFFDGKPPALLFLVSPITGFYELFGKTPGQARHFASYAKNELQEAEVNHRYTKALVKSSTGLTDDEEIRKFMDFYRPSFEDVKGWNDYELIQKVKKNFDYYQKNKNRIKVAPLSNPGTDTVRLSRD</sequence>
<feature type="signal peptide" evidence="1">
    <location>
        <begin position="1"/>
        <end position="24"/>
    </location>
</feature>